<evidence type="ECO:0000313" key="3">
    <source>
        <dbReference type="Proteomes" id="UP000007963"/>
    </source>
</evidence>
<dbReference type="Proteomes" id="UP000007963">
    <property type="component" value="Unassembled WGS sequence"/>
</dbReference>
<sequence length="294" mass="32841">MSSRSEVSYASRWKFTGTRFAASSNDLSDDLFTRSSRYRQLVWHLEENELERQPVHPPVVHTALVFHHDSSPFYLDLQIEVKMRRWRHRIQQRLICPPRGRRAMTRTKIEPAPNKKADPQFPQLARNLNQALIEENLHPVVEVSDPRPATLTDDFRDRDLGAELDSRSLPSESLLALARQLTGREPPSVSTTPKGSFVFPTQATESSSSTLVGSATPSNELDDQTETKPAVSDAGDSLCSVPAGEVAKVNAIQEHGLYIFFSATRQTLQLLEATIALLILGLNRLHAVLAQGKK</sequence>
<feature type="region of interest" description="Disordered" evidence="1">
    <location>
        <begin position="181"/>
        <end position="236"/>
    </location>
</feature>
<dbReference type="GeneID" id="4320703"/>
<feature type="compositionally biased region" description="Polar residues" evidence="1">
    <location>
        <begin position="188"/>
        <end position="219"/>
    </location>
</feature>
<dbReference type="EMBL" id="CH476600">
    <property type="protein sequence ID" value="EAU34267.1"/>
    <property type="molecule type" value="Genomic_DNA"/>
</dbReference>
<dbReference type="HOGENOM" id="CLU_053874_0_0_1"/>
<proteinExistence type="predicted"/>
<evidence type="ECO:0000256" key="1">
    <source>
        <dbReference type="SAM" id="MobiDB-lite"/>
    </source>
</evidence>
<reference evidence="3" key="1">
    <citation type="submission" date="2005-09" db="EMBL/GenBank/DDBJ databases">
        <title>Annotation of the Aspergillus terreus NIH2624 genome.</title>
        <authorList>
            <person name="Birren B.W."/>
            <person name="Lander E.S."/>
            <person name="Galagan J.E."/>
            <person name="Nusbaum C."/>
            <person name="Devon K."/>
            <person name="Henn M."/>
            <person name="Ma L.-J."/>
            <person name="Jaffe D.B."/>
            <person name="Butler J."/>
            <person name="Alvarez P."/>
            <person name="Gnerre S."/>
            <person name="Grabherr M."/>
            <person name="Kleber M."/>
            <person name="Mauceli E.W."/>
            <person name="Brockman W."/>
            <person name="Rounsley S."/>
            <person name="Young S.K."/>
            <person name="LaButti K."/>
            <person name="Pushparaj V."/>
            <person name="DeCaprio D."/>
            <person name="Crawford M."/>
            <person name="Koehrsen M."/>
            <person name="Engels R."/>
            <person name="Montgomery P."/>
            <person name="Pearson M."/>
            <person name="Howarth C."/>
            <person name="Larson L."/>
            <person name="Luoma S."/>
            <person name="White J."/>
            <person name="Alvarado L."/>
            <person name="Kodira C.D."/>
            <person name="Zeng Q."/>
            <person name="Oleary S."/>
            <person name="Yandava C."/>
            <person name="Denning D.W."/>
            <person name="Nierman W.C."/>
            <person name="Milne T."/>
            <person name="Madden K."/>
        </authorList>
    </citation>
    <scope>NUCLEOTIDE SEQUENCE [LARGE SCALE GENOMIC DNA]</scope>
    <source>
        <strain evidence="3">NIH 2624 / FGSC A1156</strain>
    </source>
</reference>
<evidence type="ECO:0000313" key="2">
    <source>
        <dbReference type="EMBL" id="EAU34267.1"/>
    </source>
</evidence>
<name>Q0CM86_ASPTN</name>
<dbReference type="STRING" id="341663.Q0CM86"/>
<dbReference type="RefSeq" id="XP_001214376.1">
    <property type="nucleotide sequence ID" value="XM_001214376.1"/>
</dbReference>
<dbReference type="eggNOG" id="ENOG502SJ4R">
    <property type="taxonomic scope" value="Eukaryota"/>
</dbReference>
<protein>
    <submittedName>
        <fullName evidence="2">Uncharacterized protein</fullName>
    </submittedName>
</protein>
<gene>
    <name evidence="2" type="ORF">ATEG_05198</name>
</gene>
<organism evidence="2 3">
    <name type="scientific">Aspergillus terreus (strain NIH 2624 / FGSC A1156)</name>
    <dbReference type="NCBI Taxonomy" id="341663"/>
    <lineage>
        <taxon>Eukaryota</taxon>
        <taxon>Fungi</taxon>
        <taxon>Dikarya</taxon>
        <taxon>Ascomycota</taxon>
        <taxon>Pezizomycotina</taxon>
        <taxon>Eurotiomycetes</taxon>
        <taxon>Eurotiomycetidae</taxon>
        <taxon>Eurotiales</taxon>
        <taxon>Aspergillaceae</taxon>
        <taxon>Aspergillus</taxon>
        <taxon>Aspergillus subgen. Circumdati</taxon>
    </lineage>
</organism>
<dbReference type="VEuPathDB" id="FungiDB:ATEG_05198"/>
<dbReference type="AlphaFoldDB" id="Q0CM86"/>
<dbReference type="OrthoDB" id="3922785at2759"/>
<accession>Q0CM86</accession>